<evidence type="ECO:0000313" key="12">
    <source>
        <dbReference type="Proteomes" id="UP001560267"/>
    </source>
</evidence>
<dbReference type="Proteomes" id="UP001560267">
    <property type="component" value="Unassembled WGS sequence"/>
</dbReference>
<keyword evidence="8 9" id="KW-0472">Membrane</keyword>
<dbReference type="PANTHER" id="PTHR30413:SF8">
    <property type="entry name" value="TRANSPORT PERMEASE PROTEIN"/>
    <property type="match status" value="1"/>
</dbReference>
<keyword evidence="6 9" id="KW-0812">Transmembrane</keyword>
<feature type="transmembrane region" description="Helical" evidence="9">
    <location>
        <begin position="204"/>
        <end position="224"/>
    </location>
</feature>
<dbReference type="Pfam" id="PF01061">
    <property type="entry name" value="ABC2_membrane"/>
    <property type="match status" value="1"/>
</dbReference>
<feature type="transmembrane region" description="Helical" evidence="9">
    <location>
        <begin position="135"/>
        <end position="164"/>
    </location>
</feature>
<keyword evidence="7 9" id="KW-1133">Transmembrane helix</keyword>
<keyword evidence="5" id="KW-0997">Cell inner membrane</keyword>
<feature type="transmembrane region" description="Helical" evidence="9">
    <location>
        <begin position="278"/>
        <end position="303"/>
    </location>
</feature>
<dbReference type="InterPro" id="IPR047817">
    <property type="entry name" value="ABC2_TM_bact-type"/>
</dbReference>
<comment type="subcellular location">
    <subcellularLocation>
        <location evidence="1">Cell inner membrane</location>
        <topology evidence="1">Multi-pass membrane protein</topology>
    </subcellularLocation>
    <subcellularLocation>
        <location evidence="9">Cell membrane</location>
        <topology evidence="9">Multi-pass membrane protein</topology>
    </subcellularLocation>
</comment>
<dbReference type="PANTHER" id="PTHR30413">
    <property type="entry name" value="INNER MEMBRANE TRANSPORT PERMEASE"/>
    <property type="match status" value="1"/>
</dbReference>
<comment type="similarity">
    <text evidence="2 9">Belongs to the ABC-2 integral membrane protein family.</text>
</comment>
<dbReference type="PROSITE" id="PS51012">
    <property type="entry name" value="ABC_TM2"/>
    <property type="match status" value="1"/>
</dbReference>
<accession>A0ABV3Y3F2</accession>
<reference evidence="11 12" key="1">
    <citation type="submission" date="2024-07" db="EMBL/GenBank/DDBJ databases">
        <title>Draft Genome Sequence of Ferrimicrobium acidiphilum Strain YE2023, Isolated from a Pulp of Bioleach Reactor.</title>
        <authorList>
            <person name="Elkina Y.A."/>
            <person name="Bulaeva A.G."/>
            <person name="Beletsky A.V."/>
            <person name="Mardanov A.V."/>
        </authorList>
    </citation>
    <scope>NUCLEOTIDE SEQUENCE [LARGE SCALE GENOMIC DNA]</scope>
    <source>
        <strain evidence="11 12">YE2023</strain>
    </source>
</reference>
<name>A0ABV3Y3F2_9ACTN</name>
<feature type="transmembrane region" description="Helical" evidence="9">
    <location>
        <begin position="94"/>
        <end position="115"/>
    </location>
</feature>
<gene>
    <name evidence="11" type="ORF">AB6A68_08105</name>
</gene>
<feature type="transmembrane region" description="Helical" evidence="9">
    <location>
        <begin position="62"/>
        <end position="82"/>
    </location>
</feature>
<feature type="transmembrane region" description="Helical" evidence="9">
    <location>
        <begin position="170"/>
        <end position="192"/>
    </location>
</feature>
<evidence type="ECO:0000259" key="10">
    <source>
        <dbReference type="PROSITE" id="PS51012"/>
    </source>
</evidence>
<evidence type="ECO:0000256" key="8">
    <source>
        <dbReference type="ARBA" id="ARBA00023136"/>
    </source>
</evidence>
<evidence type="ECO:0000256" key="3">
    <source>
        <dbReference type="ARBA" id="ARBA00022448"/>
    </source>
</evidence>
<evidence type="ECO:0000256" key="5">
    <source>
        <dbReference type="ARBA" id="ARBA00022519"/>
    </source>
</evidence>
<evidence type="ECO:0000256" key="6">
    <source>
        <dbReference type="ARBA" id="ARBA00022692"/>
    </source>
</evidence>
<keyword evidence="4 9" id="KW-1003">Cell membrane</keyword>
<keyword evidence="12" id="KW-1185">Reference proteome</keyword>
<sequence length="313" mass="35176">MKTDHTGATPEPSGYQRDRELPIHLVRPSMTVPQRIANIWRYRDLLKDLVAKEIKVKYKDSALGFIWSLLNPAMFILIYYIVFQKILKNGIPLFAIYLATGLLAWNLFQSGVLGATGSVVGNSGLVKKVAFPREILALASVGSAFVFFLFQTVVLAIFLVIFHVVPSARFVWLVPLALLALLLFASALAVLLSGINVYLRDMQHLMEILLQAWFWATPVVYPFMELYKQLNSHGLLWLYLANPTTPVALTFQRAFYVKANPLGTNGTIVHILPSYGPMWYLAVIGTIIVVSFIFFLVSVYVFGRLEGNFAEEL</sequence>
<evidence type="ECO:0000256" key="7">
    <source>
        <dbReference type="ARBA" id="ARBA00022989"/>
    </source>
</evidence>
<organism evidence="11 12">
    <name type="scientific">Ferrimicrobium acidiphilum</name>
    <dbReference type="NCBI Taxonomy" id="121039"/>
    <lineage>
        <taxon>Bacteria</taxon>
        <taxon>Bacillati</taxon>
        <taxon>Actinomycetota</taxon>
        <taxon>Acidimicrobiia</taxon>
        <taxon>Acidimicrobiales</taxon>
        <taxon>Acidimicrobiaceae</taxon>
        <taxon>Ferrimicrobium</taxon>
    </lineage>
</organism>
<protein>
    <recommendedName>
        <fullName evidence="9">Transport permease protein</fullName>
    </recommendedName>
</protein>
<dbReference type="RefSeq" id="WP_369084527.1">
    <property type="nucleotide sequence ID" value="NZ_JBFSHR010000025.1"/>
</dbReference>
<evidence type="ECO:0000256" key="4">
    <source>
        <dbReference type="ARBA" id="ARBA00022475"/>
    </source>
</evidence>
<comment type="caution">
    <text evidence="11">The sequence shown here is derived from an EMBL/GenBank/DDBJ whole genome shotgun (WGS) entry which is preliminary data.</text>
</comment>
<evidence type="ECO:0000256" key="1">
    <source>
        <dbReference type="ARBA" id="ARBA00004429"/>
    </source>
</evidence>
<dbReference type="EMBL" id="JBFSHR010000025">
    <property type="protein sequence ID" value="MEX6429800.1"/>
    <property type="molecule type" value="Genomic_DNA"/>
</dbReference>
<feature type="domain" description="ABC transmembrane type-2" evidence="10">
    <location>
        <begin position="63"/>
        <end position="305"/>
    </location>
</feature>
<keyword evidence="3 9" id="KW-0813">Transport</keyword>
<evidence type="ECO:0000256" key="9">
    <source>
        <dbReference type="RuleBase" id="RU361157"/>
    </source>
</evidence>
<proteinExistence type="inferred from homology"/>
<dbReference type="InterPro" id="IPR013525">
    <property type="entry name" value="ABC2_TM"/>
</dbReference>
<evidence type="ECO:0000256" key="2">
    <source>
        <dbReference type="ARBA" id="ARBA00007783"/>
    </source>
</evidence>
<evidence type="ECO:0000313" key="11">
    <source>
        <dbReference type="EMBL" id="MEX6429800.1"/>
    </source>
</evidence>